<dbReference type="GO" id="GO:0005829">
    <property type="term" value="C:cytosol"/>
    <property type="evidence" value="ECO:0000318"/>
    <property type="project" value="GO_Central"/>
</dbReference>
<dbReference type="GO" id="GO:0046872">
    <property type="term" value="F:metal ion binding"/>
    <property type="evidence" value="ECO:0007669"/>
    <property type="project" value="UniProtKB-KW"/>
</dbReference>
<dbReference type="Pfam" id="PF04952">
    <property type="entry name" value="AstE_AspA_hybrid"/>
    <property type="match status" value="1"/>
</dbReference>
<evidence type="ECO:0000256" key="3">
    <source>
        <dbReference type="ARBA" id="ARBA00022490"/>
    </source>
</evidence>
<keyword evidence="5" id="KW-0378">Hydrolase</keyword>
<reference evidence="12" key="3">
    <citation type="submission" date="2025-08" db="UniProtKB">
        <authorList>
            <consortium name="Ensembl"/>
        </authorList>
    </citation>
    <scope>IDENTIFICATION</scope>
</reference>
<dbReference type="Gene3D" id="2.20.25.160">
    <property type="match status" value="1"/>
</dbReference>
<reference evidence="13" key="1">
    <citation type="journal article" date="2002" name="Science">
        <title>The draft genome of Ciona intestinalis: insights into chordate and vertebrate origins.</title>
        <authorList>
            <person name="Dehal P."/>
            <person name="Satou Y."/>
            <person name="Campbell R.K."/>
            <person name="Chapman J."/>
            <person name="Degnan B."/>
            <person name="De Tomaso A."/>
            <person name="Davidson B."/>
            <person name="Di Gregorio A."/>
            <person name="Gelpke M."/>
            <person name="Goodstein D.M."/>
            <person name="Harafuji N."/>
            <person name="Hastings K.E."/>
            <person name="Ho I."/>
            <person name="Hotta K."/>
            <person name="Huang W."/>
            <person name="Kawashima T."/>
            <person name="Lemaire P."/>
            <person name="Martinez D."/>
            <person name="Meinertzhagen I.A."/>
            <person name="Necula S."/>
            <person name="Nonaka M."/>
            <person name="Putnam N."/>
            <person name="Rash S."/>
            <person name="Saiga H."/>
            <person name="Satake M."/>
            <person name="Terry A."/>
            <person name="Yamada L."/>
            <person name="Wang H.G."/>
            <person name="Awazu S."/>
            <person name="Azumi K."/>
            <person name="Boore J."/>
            <person name="Branno M."/>
            <person name="Chin-Bow S."/>
            <person name="DeSantis R."/>
            <person name="Doyle S."/>
            <person name="Francino P."/>
            <person name="Keys D.N."/>
            <person name="Haga S."/>
            <person name="Hayashi H."/>
            <person name="Hino K."/>
            <person name="Imai K.S."/>
            <person name="Inaba K."/>
            <person name="Kano S."/>
            <person name="Kobayashi K."/>
            <person name="Kobayashi M."/>
            <person name="Lee B.I."/>
            <person name="Makabe K.W."/>
            <person name="Manohar C."/>
            <person name="Matassi G."/>
            <person name="Medina M."/>
            <person name="Mochizuki Y."/>
            <person name="Mount S."/>
            <person name="Morishita T."/>
            <person name="Miura S."/>
            <person name="Nakayama A."/>
            <person name="Nishizaka S."/>
            <person name="Nomoto H."/>
            <person name="Ohta F."/>
            <person name="Oishi K."/>
            <person name="Rigoutsos I."/>
            <person name="Sano M."/>
            <person name="Sasaki A."/>
            <person name="Sasakura Y."/>
            <person name="Shoguchi E."/>
            <person name="Shin-i T."/>
            <person name="Spagnuolo A."/>
            <person name="Stainier D."/>
            <person name="Suzuki M.M."/>
            <person name="Tassy O."/>
            <person name="Takatori N."/>
            <person name="Tokuoka M."/>
            <person name="Yagi K."/>
            <person name="Yoshizaki F."/>
            <person name="Wada S."/>
            <person name="Zhang C."/>
            <person name="Hyatt P.D."/>
            <person name="Larimer F."/>
            <person name="Detter C."/>
            <person name="Doggett N."/>
            <person name="Glavina T."/>
            <person name="Hawkins T."/>
            <person name="Richardson P."/>
            <person name="Lucas S."/>
            <person name="Kohara Y."/>
            <person name="Levine M."/>
            <person name="Satoh N."/>
            <person name="Rokhsar D.S."/>
        </authorList>
    </citation>
    <scope>NUCLEOTIDE SEQUENCE [LARGE SCALE GENOMIC DNA]</scope>
</reference>
<feature type="binding site" evidence="9">
    <location>
        <position position="20"/>
    </location>
    <ligand>
        <name>Zn(2+)</name>
        <dbReference type="ChEBI" id="CHEBI:29105"/>
    </ligand>
</feature>
<dbReference type="Pfam" id="PF24827">
    <property type="entry name" value="AstE_AspA_cat"/>
    <property type="match status" value="1"/>
</dbReference>
<evidence type="ECO:0000256" key="9">
    <source>
        <dbReference type="PIRSR" id="PIRSR018001-3"/>
    </source>
</evidence>
<dbReference type="InterPro" id="IPR055438">
    <property type="entry name" value="AstE_AspA_cat"/>
</dbReference>
<dbReference type="InterPro" id="IPR016708">
    <property type="entry name" value="Aspartoacylase"/>
</dbReference>
<evidence type="ECO:0000259" key="10">
    <source>
        <dbReference type="Pfam" id="PF04952"/>
    </source>
</evidence>
<dbReference type="OMA" id="THGNEIN"/>
<evidence type="ECO:0000256" key="2">
    <source>
        <dbReference type="ARBA" id="ARBA00006173"/>
    </source>
</evidence>
<dbReference type="GeneTree" id="ENSGT00390000001189"/>
<evidence type="ECO:0000256" key="4">
    <source>
        <dbReference type="ARBA" id="ARBA00022723"/>
    </source>
</evidence>
<keyword evidence="4 9" id="KW-0479">Metal-binding</keyword>
<dbReference type="SUPFAM" id="SSF53187">
    <property type="entry name" value="Zn-dependent exopeptidases"/>
    <property type="match status" value="1"/>
</dbReference>
<proteinExistence type="inferred from homology"/>
<dbReference type="PANTHER" id="PTHR15162:SF7">
    <property type="entry name" value="SUCCINYLGLUTAMATE DESUCCINYLASE"/>
    <property type="match status" value="1"/>
</dbReference>
<dbReference type="STRING" id="7719.ENSCINP00000036556"/>
<name>H2Y3S1_CIOIN</name>
<dbReference type="AlphaFoldDB" id="H2Y3S1"/>
<dbReference type="InterPro" id="IPR050178">
    <property type="entry name" value="AspA/AstE_fam"/>
</dbReference>
<dbReference type="PIRSF" id="PIRSF018001">
    <property type="entry name" value="Aspartoacylase"/>
    <property type="match status" value="1"/>
</dbReference>
<dbReference type="InParanoid" id="H2Y3S1"/>
<feature type="binding site" evidence="8">
    <location>
        <position position="172"/>
    </location>
    <ligand>
        <name>N-acetyl-L-aspartate</name>
        <dbReference type="ChEBI" id="CHEBI:16953"/>
    </ligand>
</feature>
<reference evidence="12" key="4">
    <citation type="submission" date="2025-09" db="UniProtKB">
        <authorList>
            <consortium name="Ensembl"/>
        </authorList>
    </citation>
    <scope>IDENTIFICATION</scope>
</reference>
<accession>H2Y3S1</accession>
<feature type="domain" description="Succinylglutamate desuccinylase/Aspartoacylase catalytic" evidence="11">
    <location>
        <begin position="11"/>
        <end position="198"/>
    </location>
</feature>
<evidence type="ECO:0000313" key="12">
    <source>
        <dbReference type="Ensembl" id="ENSCINP00000036556.1"/>
    </source>
</evidence>
<evidence type="ECO:0000256" key="5">
    <source>
        <dbReference type="ARBA" id="ARBA00022801"/>
    </source>
</evidence>
<dbReference type="FunFam" id="3.40.630.10:FF:000025">
    <property type="entry name" value="aspartoacylase"/>
    <property type="match status" value="1"/>
</dbReference>
<evidence type="ECO:0000256" key="7">
    <source>
        <dbReference type="PIRSR" id="PIRSR018001-1"/>
    </source>
</evidence>
<reference evidence="12" key="2">
    <citation type="journal article" date="2008" name="Genome Biol.">
        <title>Improved genome assembly and evidence-based global gene model set for the chordate Ciona intestinalis: new insight into intron and operon populations.</title>
        <authorList>
            <person name="Satou Y."/>
            <person name="Mineta K."/>
            <person name="Ogasawara M."/>
            <person name="Sasakura Y."/>
            <person name="Shoguchi E."/>
            <person name="Ueno K."/>
            <person name="Yamada L."/>
            <person name="Matsumoto J."/>
            <person name="Wasserscheid J."/>
            <person name="Dewar K."/>
            <person name="Wiley G.B."/>
            <person name="Macmil S.L."/>
            <person name="Roe B.A."/>
            <person name="Zeller R.W."/>
            <person name="Hastings K.E."/>
            <person name="Lemaire P."/>
            <person name="Lindquist E."/>
            <person name="Endo T."/>
            <person name="Hotta K."/>
            <person name="Inaba K."/>
        </authorList>
    </citation>
    <scope>NUCLEOTIDE SEQUENCE [LARGE SCALE GENOMIC DNA]</scope>
    <source>
        <strain evidence="12">wild type</strain>
    </source>
</reference>
<evidence type="ECO:0000256" key="6">
    <source>
        <dbReference type="ARBA" id="ARBA00022833"/>
    </source>
</evidence>
<dbReference type="PANTHER" id="PTHR15162">
    <property type="entry name" value="ASPARTOACYLASE"/>
    <property type="match status" value="1"/>
</dbReference>
<dbReference type="GO" id="GO:0016811">
    <property type="term" value="F:hydrolase activity, acting on carbon-nitrogen (but not peptide) bonds, in linear amides"/>
    <property type="evidence" value="ECO:0000318"/>
    <property type="project" value="GO_Central"/>
</dbReference>
<dbReference type="Gene3D" id="3.40.630.10">
    <property type="entry name" value="Zn peptidases"/>
    <property type="match status" value="1"/>
</dbReference>
<feature type="active site" description="Proton donor/acceptor" evidence="7">
    <location>
        <position position="172"/>
    </location>
</feature>
<evidence type="ECO:0000256" key="8">
    <source>
        <dbReference type="PIRSR" id="PIRSR018001-2"/>
    </source>
</evidence>
<feature type="binding site" evidence="9">
    <location>
        <position position="113"/>
    </location>
    <ligand>
        <name>Zn(2+)</name>
        <dbReference type="ChEBI" id="CHEBI:29105"/>
    </ligand>
</feature>
<dbReference type="EMBL" id="EAAA01001415">
    <property type="status" value="NOT_ANNOTATED_CDS"/>
    <property type="molecule type" value="Genomic_DNA"/>
</dbReference>
<evidence type="ECO:0000313" key="13">
    <source>
        <dbReference type="Proteomes" id="UP000008144"/>
    </source>
</evidence>
<dbReference type="GO" id="GO:0016788">
    <property type="term" value="F:hydrolase activity, acting on ester bonds"/>
    <property type="evidence" value="ECO:0007669"/>
    <property type="project" value="InterPro"/>
</dbReference>
<dbReference type="Proteomes" id="UP000008144">
    <property type="component" value="Chromosome 2"/>
</dbReference>
<dbReference type="FunFam" id="2.20.25.160:FF:000001">
    <property type="entry name" value="Aspartoacylase"/>
    <property type="match status" value="1"/>
</dbReference>
<feature type="binding site" evidence="8">
    <location>
        <begin position="158"/>
        <end position="162"/>
    </location>
    <ligand>
        <name>substrate</name>
    </ligand>
</feature>
<feature type="domain" description="AstE/AspA barrel-sandwich hybrid" evidence="10">
    <location>
        <begin position="213"/>
        <end position="302"/>
    </location>
</feature>
<keyword evidence="3" id="KW-0963">Cytoplasm</keyword>
<organism evidence="12 13">
    <name type="scientific">Ciona intestinalis</name>
    <name type="common">Transparent sea squirt</name>
    <name type="synonym">Ascidia intestinalis</name>
    <dbReference type="NCBI Taxonomy" id="7719"/>
    <lineage>
        <taxon>Eukaryota</taxon>
        <taxon>Metazoa</taxon>
        <taxon>Chordata</taxon>
        <taxon>Tunicata</taxon>
        <taxon>Ascidiacea</taxon>
        <taxon>Phlebobranchia</taxon>
        <taxon>Cionidae</taxon>
        <taxon>Ciona</taxon>
    </lineage>
</organism>
<comment type="subcellular location">
    <subcellularLocation>
        <location evidence="1">Cytoplasm</location>
    </subcellularLocation>
</comment>
<feature type="binding site" evidence="8">
    <location>
        <begin position="68"/>
        <end position="69"/>
    </location>
    <ligand>
        <name>substrate</name>
    </ligand>
</feature>
<evidence type="ECO:0000256" key="1">
    <source>
        <dbReference type="ARBA" id="ARBA00004496"/>
    </source>
</evidence>
<protein>
    <recommendedName>
        <fullName evidence="14">Aspartoacylase</fullName>
    </recommendedName>
</protein>
<comment type="similarity">
    <text evidence="2">Belongs to the AspA/AstE family. Aspartoacylase subfamily.</text>
</comment>
<feature type="binding site" evidence="8">
    <location>
        <position position="61"/>
    </location>
    <ligand>
        <name>N-acetyl-L-aspartate</name>
        <dbReference type="ChEBI" id="CHEBI:16953"/>
    </ligand>
</feature>
<dbReference type="HOGENOM" id="CLU_083292_0_0_1"/>
<evidence type="ECO:0008006" key="14">
    <source>
        <dbReference type="Google" id="ProtNLM"/>
    </source>
</evidence>
<dbReference type="InterPro" id="IPR007036">
    <property type="entry name" value="Aste_AspA_hybrid_dom"/>
</dbReference>
<keyword evidence="6 9" id="KW-0862">Zinc</keyword>
<dbReference type="HAMAP" id="MF_00704">
    <property type="entry name" value="Aspartoacylase"/>
    <property type="match status" value="1"/>
</dbReference>
<feature type="binding site" evidence="9">
    <location>
        <position position="23"/>
    </location>
    <ligand>
        <name>Zn(2+)</name>
        <dbReference type="ChEBI" id="CHEBI:29105"/>
    </ligand>
</feature>
<dbReference type="Ensembl" id="ENSCINT00000035063.1">
    <property type="protein sequence ID" value="ENSCINP00000036556.1"/>
    <property type="gene ID" value="ENSCING00000018588.1"/>
</dbReference>
<feature type="binding site" evidence="8">
    <location>
        <position position="290"/>
    </location>
    <ligand>
        <name>N-acetyl-L-aspartate</name>
        <dbReference type="ChEBI" id="CHEBI:16953"/>
    </ligand>
</feature>
<keyword evidence="13" id="KW-1185">Reference proteome</keyword>
<dbReference type="NCBIfam" id="NF002601">
    <property type="entry name" value="PRK02259.1"/>
    <property type="match status" value="1"/>
</dbReference>
<sequence length="316" mass="35902">FGSMQNVNKVSDVVVFGGTHGNELSGICLVKKWLSGPPLQSATCKVTATLCNPEAIRLCRRYKDCDINRQFTRVDINKVTNAEENLPYEVKRAKELFSQYSDYSGERIILDLHNTTANVKLCLIVEKPTDYFALHMCRYIQQHFSADFCHILLQGKSYGDVRYIAKHGIGIEVGPQPHGVLRADIFDLQEKAVKLSLAFLDKFNNGDIFNPCEIVTYTQFKKVDFPRDHEGNIAGMIHLDLQDRDWQSVSGSSMVFRTFQGDNVTLEDVVKIPDEIKDLVYPVFVNEASYYEKDLAFWLTKKATVALPILKLNVLH</sequence>
<evidence type="ECO:0000259" key="11">
    <source>
        <dbReference type="Pfam" id="PF24827"/>
    </source>
</evidence>
<comment type="cofactor">
    <cofactor evidence="9">
        <name>Zn(2+)</name>
        <dbReference type="ChEBI" id="CHEBI:29105"/>
    </cofactor>
    <text evidence="9">Binds 1 zinc ion per subunit.</text>
</comment>